<feature type="domain" description="HD-GYP" evidence="2">
    <location>
        <begin position="86"/>
        <end position="281"/>
    </location>
</feature>
<comment type="caution">
    <text evidence="3">The sequence shown here is derived from an EMBL/GenBank/DDBJ whole genome shotgun (WGS) entry which is preliminary data.</text>
</comment>
<dbReference type="InterPro" id="IPR003607">
    <property type="entry name" value="HD/PDEase_dom"/>
</dbReference>
<keyword evidence="1" id="KW-1133">Transmembrane helix</keyword>
<evidence type="ECO:0000313" key="3">
    <source>
        <dbReference type="EMBL" id="KKK72182.1"/>
    </source>
</evidence>
<dbReference type="EMBL" id="LAZR01057377">
    <property type="protein sequence ID" value="KKK72182.1"/>
    <property type="molecule type" value="Genomic_DNA"/>
</dbReference>
<dbReference type="InterPro" id="IPR037522">
    <property type="entry name" value="HD_GYP_dom"/>
</dbReference>
<evidence type="ECO:0000259" key="2">
    <source>
        <dbReference type="PROSITE" id="PS51832"/>
    </source>
</evidence>
<keyword evidence="1" id="KW-0812">Transmembrane</keyword>
<feature type="transmembrane region" description="Helical" evidence="1">
    <location>
        <begin position="20"/>
        <end position="39"/>
    </location>
</feature>
<protein>
    <recommendedName>
        <fullName evidence="2">HD-GYP domain-containing protein</fullName>
    </recommendedName>
</protein>
<dbReference type="PROSITE" id="PS51832">
    <property type="entry name" value="HD_GYP"/>
    <property type="match status" value="1"/>
</dbReference>
<proteinExistence type="predicted"/>
<reference evidence="3" key="1">
    <citation type="journal article" date="2015" name="Nature">
        <title>Complex archaea that bridge the gap between prokaryotes and eukaryotes.</title>
        <authorList>
            <person name="Spang A."/>
            <person name="Saw J.H."/>
            <person name="Jorgensen S.L."/>
            <person name="Zaremba-Niedzwiedzka K."/>
            <person name="Martijn J."/>
            <person name="Lind A.E."/>
            <person name="van Eijk R."/>
            <person name="Schleper C."/>
            <person name="Guy L."/>
            <person name="Ettema T.J."/>
        </authorList>
    </citation>
    <scope>NUCLEOTIDE SEQUENCE</scope>
</reference>
<organism evidence="3">
    <name type="scientific">marine sediment metagenome</name>
    <dbReference type="NCBI Taxonomy" id="412755"/>
    <lineage>
        <taxon>unclassified sequences</taxon>
        <taxon>metagenomes</taxon>
        <taxon>ecological metagenomes</taxon>
    </lineage>
</organism>
<dbReference type="SUPFAM" id="SSF109604">
    <property type="entry name" value="HD-domain/PDEase-like"/>
    <property type="match status" value="1"/>
</dbReference>
<keyword evidence="1" id="KW-0472">Membrane</keyword>
<sequence length="294" mass="32899">MEALPAVFRNVKLIAGTSEIVRALGISAIAIALAVYAMVLQERSLTVVILGATVLLVAVSGMLQVNRAIRQLHYRQHQTQRSAMRAERHYFKVLRRIVSAIEDREPYTRGRSKRMGFLARRIGEQMGLDRVQSRLLAMAAQVHDIGLLAVPDRILNKASALGNEECRTVQKHPETSYKILEPLTFLSEMLPAVRYHHEKMNGTGYPFQKQQQDIPVMARILAVVEAYDAMTHDRPYRAALPSYETLNELRRCSPAGYDPDCVTALEEVLHARQLRVAHQGQPSAMPSPAQLATG</sequence>
<name>A0A0F8XSV2_9ZZZZ</name>
<accession>A0A0F8XSV2</accession>
<dbReference type="AlphaFoldDB" id="A0A0F8XSV2"/>
<dbReference type="SMART" id="SM00471">
    <property type="entry name" value="HDc"/>
    <property type="match status" value="1"/>
</dbReference>
<dbReference type="Pfam" id="PF13487">
    <property type="entry name" value="HD_5"/>
    <property type="match status" value="1"/>
</dbReference>
<feature type="transmembrane region" description="Helical" evidence="1">
    <location>
        <begin position="45"/>
        <end position="65"/>
    </location>
</feature>
<dbReference type="PANTHER" id="PTHR43155">
    <property type="entry name" value="CYCLIC DI-GMP PHOSPHODIESTERASE PA4108-RELATED"/>
    <property type="match status" value="1"/>
</dbReference>
<gene>
    <name evidence="3" type="ORF">LCGC14_2906440</name>
</gene>
<dbReference type="PANTHER" id="PTHR43155:SF2">
    <property type="entry name" value="CYCLIC DI-GMP PHOSPHODIESTERASE PA4108"/>
    <property type="match status" value="1"/>
</dbReference>
<evidence type="ECO:0000256" key="1">
    <source>
        <dbReference type="SAM" id="Phobius"/>
    </source>
</evidence>
<dbReference type="Gene3D" id="1.10.3210.10">
    <property type="entry name" value="Hypothetical protein af1432"/>
    <property type="match status" value="1"/>
</dbReference>
<dbReference type="CDD" id="cd00077">
    <property type="entry name" value="HDc"/>
    <property type="match status" value="1"/>
</dbReference>